<gene>
    <name evidence="4" type="ORF">ATL31_1205</name>
</gene>
<dbReference type="RefSeq" id="WP_101394969.1">
    <property type="nucleotide sequence ID" value="NZ_PJNE01000001.1"/>
</dbReference>
<dbReference type="Gene3D" id="3.40.50.1360">
    <property type="match status" value="1"/>
</dbReference>
<proteinExistence type="predicted"/>
<evidence type="ECO:0000256" key="2">
    <source>
        <dbReference type="ARBA" id="ARBA00023163"/>
    </source>
</evidence>
<dbReference type="InterPro" id="IPR050313">
    <property type="entry name" value="Carb_Metab_HTH_regulators"/>
</dbReference>
<dbReference type="Pfam" id="PF08220">
    <property type="entry name" value="HTH_DeoR"/>
    <property type="match status" value="1"/>
</dbReference>
<comment type="caution">
    <text evidence="4">The sequence shown here is derived from an EMBL/GenBank/DDBJ whole genome shotgun (WGS) entry which is preliminary data.</text>
</comment>
<evidence type="ECO:0000256" key="1">
    <source>
        <dbReference type="ARBA" id="ARBA00023015"/>
    </source>
</evidence>
<organism evidence="4 5">
    <name type="scientific">Phycicoccus duodecadis</name>
    <dbReference type="NCBI Taxonomy" id="173053"/>
    <lineage>
        <taxon>Bacteria</taxon>
        <taxon>Bacillati</taxon>
        <taxon>Actinomycetota</taxon>
        <taxon>Actinomycetes</taxon>
        <taxon>Micrococcales</taxon>
        <taxon>Intrasporangiaceae</taxon>
        <taxon>Phycicoccus</taxon>
    </lineage>
</organism>
<keyword evidence="5" id="KW-1185">Reference proteome</keyword>
<dbReference type="OrthoDB" id="7688673at2"/>
<dbReference type="Proteomes" id="UP000233781">
    <property type="component" value="Unassembled WGS sequence"/>
</dbReference>
<dbReference type="PROSITE" id="PS51000">
    <property type="entry name" value="HTH_DEOR_2"/>
    <property type="match status" value="1"/>
</dbReference>
<dbReference type="SMART" id="SM01134">
    <property type="entry name" value="DeoRC"/>
    <property type="match status" value="1"/>
</dbReference>
<evidence type="ECO:0000313" key="5">
    <source>
        <dbReference type="Proteomes" id="UP000233781"/>
    </source>
</evidence>
<sequence length="252" mass="27067">MAVTGTVDAEARRAALADRLAHDGALELATASQEWGVHPMTIRRDFDAFVRAGVARRVRGGLVALAGDDFDQRRHQHAAAKRQIAAKLLALVPADATVALDSSTTVHALAGALTDQRVTVVTNGLGAFHALHGREGVRTYLTGGEREEQNQSLVGSLAVQAISQFSVDLCLLSAMSVDPVFGTSELTLEQVAVKEAMAEAARTCVLAVDASKLQTRSRFRSLALSRYDVLVTEIDPDDERLDPYRGLVPEIR</sequence>
<dbReference type="Pfam" id="PF00455">
    <property type="entry name" value="DeoRC"/>
    <property type="match status" value="1"/>
</dbReference>
<name>A0A2N3YHS5_9MICO</name>
<protein>
    <submittedName>
        <fullName evidence="4">DeoR family transcriptional regulator</fullName>
    </submittedName>
</protein>
<accession>A0A2N3YHS5</accession>
<dbReference type="EMBL" id="PJNE01000001">
    <property type="protein sequence ID" value="PKW26394.1"/>
    <property type="molecule type" value="Genomic_DNA"/>
</dbReference>
<dbReference type="PANTHER" id="PTHR30363:SF44">
    <property type="entry name" value="AGA OPERON TRANSCRIPTIONAL REPRESSOR-RELATED"/>
    <property type="match status" value="1"/>
</dbReference>
<evidence type="ECO:0000313" key="4">
    <source>
        <dbReference type="EMBL" id="PKW26394.1"/>
    </source>
</evidence>
<keyword evidence="2" id="KW-0804">Transcription</keyword>
<evidence type="ECO:0000259" key="3">
    <source>
        <dbReference type="PROSITE" id="PS51000"/>
    </source>
</evidence>
<dbReference type="InterPro" id="IPR001034">
    <property type="entry name" value="DeoR_HTH"/>
</dbReference>
<keyword evidence="1" id="KW-0805">Transcription regulation</keyword>
<dbReference type="SUPFAM" id="SSF100950">
    <property type="entry name" value="NagB/RpiA/CoA transferase-like"/>
    <property type="match status" value="1"/>
</dbReference>
<feature type="domain" description="HTH deoR-type" evidence="3">
    <location>
        <begin position="9"/>
        <end position="64"/>
    </location>
</feature>
<dbReference type="SMART" id="SM00420">
    <property type="entry name" value="HTH_DEOR"/>
    <property type="match status" value="1"/>
</dbReference>
<reference evidence="4 5" key="1">
    <citation type="submission" date="2017-12" db="EMBL/GenBank/DDBJ databases">
        <title>Sequencing the genomes of 1000 Actinobacteria strains.</title>
        <authorList>
            <person name="Klenk H.-P."/>
        </authorList>
    </citation>
    <scope>NUCLEOTIDE SEQUENCE [LARGE SCALE GENOMIC DNA]</scope>
    <source>
        <strain evidence="4 5">DSM 12806</strain>
    </source>
</reference>
<dbReference type="AlphaFoldDB" id="A0A2N3YHS5"/>
<dbReference type="InterPro" id="IPR037171">
    <property type="entry name" value="NagB/RpiA_transferase-like"/>
</dbReference>
<dbReference type="InterPro" id="IPR014036">
    <property type="entry name" value="DeoR-like_C"/>
</dbReference>
<dbReference type="GO" id="GO:0003700">
    <property type="term" value="F:DNA-binding transcription factor activity"/>
    <property type="evidence" value="ECO:0007669"/>
    <property type="project" value="InterPro"/>
</dbReference>
<dbReference type="PANTHER" id="PTHR30363">
    <property type="entry name" value="HTH-TYPE TRANSCRIPTIONAL REGULATOR SRLR-RELATED"/>
    <property type="match status" value="1"/>
</dbReference>